<comment type="caution">
    <text evidence="1">The sequence shown here is derived from an EMBL/GenBank/DDBJ whole genome shotgun (WGS) entry which is preliminary data.</text>
</comment>
<dbReference type="EMBL" id="SZYD01000001">
    <property type="protein sequence ID" value="KAD7477235.1"/>
    <property type="molecule type" value="Genomic_DNA"/>
</dbReference>
<dbReference type="Proteomes" id="UP000326396">
    <property type="component" value="Linkage Group LG1"/>
</dbReference>
<accession>A0A5N6PXW9</accession>
<evidence type="ECO:0000313" key="1">
    <source>
        <dbReference type="EMBL" id="KAD7477235.1"/>
    </source>
</evidence>
<proteinExistence type="predicted"/>
<dbReference type="AlphaFoldDB" id="A0A5N6PXW9"/>
<keyword evidence="2" id="KW-1185">Reference proteome</keyword>
<protein>
    <submittedName>
        <fullName evidence="1">Uncharacterized protein</fullName>
    </submittedName>
</protein>
<gene>
    <name evidence="1" type="ORF">E3N88_00371</name>
</gene>
<name>A0A5N6PXW9_9ASTR</name>
<evidence type="ECO:0000313" key="2">
    <source>
        <dbReference type="Proteomes" id="UP000326396"/>
    </source>
</evidence>
<sequence>MQENKVNTMVGITVWQALRGQQSVPRSPDYEGQPMASTERPTVCSFKSRLWRTPYGSTERPKQYVLL</sequence>
<reference evidence="1 2" key="1">
    <citation type="submission" date="2019-05" db="EMBL/GenBank/DDBJ databases">
        <title>Mikania micrantha, genome provides insights into the molecular mechanism of rapid growth.</title>
        <authorList>
            <person name="Liu B."/>
        </authorList>
    </citation>
    <scope>NUCLEOTIDE SEQUENCE [LARGE SCALE GENOMIC DNA]</scope>
    <source>
        <strain evidence="1">NLD-2019</strain>
        <tissue evidence="1">Leaf</tissue>
    </source>
</reference>
<organism evidence="1 2">
    <name type="scientific">Mikania micrantha</name>
    <name type="common">bitter vine</name>
    <dbReference type="NCBI Taxonomy" id="192012"/>
    <lineage>
        <taxon>Eukaryota</taxon>
        <taxon>Viridiplantae</taxon>
        <taxon>Streptophyta</taxon>
        <taxon>Embryophyta</taxon>
        <taxon>Tracheophyta</taxon>
        <taxon>Spermatophyta</taxon>
        <taxon>Magnoliopsida</taxon>
        <taxon>eudicotyledons</taxon>
        <taxon>Gunneridae</taxon>
        <taxon>Pentapetalae</taxon>
        <taxon>asterids</taxon>
        <taxon>campanulids</taxon>
        <taxon>Asterales</taxon>
        <taxon>Asteraceae</taxon>
        <taxon>Asteroideae</taxon>
        <taxon>Heliantheae alliance</taxon>
        <taxon>Eupatorieae</taxon>
        <taxon>Mikania</taxon>
    </lineage>
</organism>